<dbReference type="GO" id="GO:0005524">
    <property type="term" value="F:ATP binding"/>
    <property type="evidence" value="ECO:0007669"/>
    <property type="project" value="UniProtKB-KW"/>
</dbReference>
<evidence type="ECO:0000256" key="1">
    <source>
        <dbReference type="ARBA" id="ARBA00022741"/>
    </source>
</evidence>
<keyword evidence="2" id="KW-0067">ATP-binding</keyword>
<dbReference type="STRING" id="1707952.A6A03_04295"/>
<evidence type="ECO:0000259" key="3">
    <source>
        <dbReference type="PROSITE" id="PS50893"/>
    </source>
</evidence>
<dbReference type="OrthoDB" id="9810992at2"/>
<dbReference type="PROSITE" id="PS50893">
    <property type="entry name" value="ABC_TRANSPORTER_2"/>
    <property type="match status" value="1"/>
</dbReference>
<dbReference type="AlphaFoldDB" id="A0A178M168"/>
<dbReference type="InterPro" id="IPR003439">
    <property type="entry name" value="ABC_transporter-like_ATP-bd"/>
</dbReference>
<organism evidence="4 5">
    <name type="scientific">Chloroflexus islandicus</name>
    <dbReference type="NCBI Taxonomy" id="1707952"/>
    <lineage>
        <taxon>Bacteria</taxon>
        <taxon>Bacillati</taxon>
        <taxon>Chloroflexota</taxon>
        <taxon>Chloroflexia</taxon>
        <taxon>Chloroflexales</taxon>
        <taxon>Chloroflexineae</taxon>
        <taxon>Chloroflexaceae</taxon>
        <taxon>Chloroflexus</taxon>
    </lineage>
</organism>
<accession>A0A178M168</accession>
<evidence type="ECO:0000313" key="4">
    <source>
        <dbReference type="EMBL" id="OAN40539.1"/>
    </source>
</evidence>
<keyword evidence="5" id="KW-1185">Reference proteome</keyword>
<dbReference type="GO" id="GO:0022857">
    <property type="term" value="F:transmembrane transporter activity"/>
    <property type="evidence" value="ECO:0007669"/>
    <property type="project" value="TreeGrafter"/>
</dbReference>
<dbReference type="Proteomes" id="UP000078287">
    <property type="component" value="Unassembled WGS sequence"/>
</dbReference>
<keyword evidence="1" id="KW-0547">Nucleotide-binding</keyword>
<name>A0A178M168_9CHLR</name>
<comment type="caution">
    <text evidence="4">The sequence shown here is derived from an EMBL/GenBank/DDBJ whole genome shotgun (WGS) entry which is preliminary data.</text>
</comment>
<proteinExistence type="predicted"/>
<evidence type="ECO:0000256" key="2">
    <source>
        <dbReference type="ARBA" id="ARBA00022840"/>
    </source>
</evidence>
<dbReference type="Pfam" id="PF00005">
    <property type="entry name" value="ABC_tran"/>
    <property type="match status" value="1"/>
</dbReference>
<dbReference type="GO" id="GO:0005886">
    <property type="term" value="C:plasma membrane"/>
    <property type="evidence" value="ECO:0007669"/>
    <property type="project" value="TreeGrafter"/>
</dbReference>
<dbReference type="GO" id="GO:0016829">
    <property type="term" value="F:lyase activity"/>
    <property type="evidence" value="ECO:0007669"/>
    <property type="project" value="UniProtKB-KW"/>
</dbReference>
<dbReference type="PROSITE" id="PS00211">
    <property type="entry name" value="ABC_TRANSPORTER_1"/>
    <property type="match status" value="1"/>
</dbReference>
<dbReference type="Gene3D" id="3.40.50.300">
    <property type="entry name" value="P-loop containing nucleotide triphosphate hydrolases"/>
    <property type="match status" value="1"/>
</dbReference>
<dbReference type="EMBL" id="LWQS01000093">
    <property type="protein sequence ID" value="OAN40539.1"/>
    <property type="molecule type" value="Genomic_DNA"/>
</dbReference>
<dbReference type="PANTHER" id="PTHR24220">
    <property type="entry name" value="IMPORT ATP-BINDING PROTEIN"/>
    <property type="match status" value="1"/>
</dbReference>
<dbReference type="SMART" id="SM00382">
    <property type="entry name" value="AAA"/>
    <property type="match status" value="1"/>
</dbReference>
<dbReference type="SUPFAM" id="SSF52540">
    <property type="entry name" value="P-loop containing nucleoside triphosphate hydrolases"/>
    <property type="match status" value="1"/>
</dbReference>
<dbReference type="GO" id="GO:0016887">
    <property type="term" value="F:ATP hydrolysis activity"/>
    <property type="evidence" value="ECO:0007669"/>
    <property type="project" value="InterPro"/>
</dbReference>
<dbReference type="RefSeq" id="WP_066790834.1">
    <property type="nucleotide sequence ID" value="NZ_LWQS01000093.1"/>
</dbReference>
<dbReference type="InterPro" id="IPR017871">
    <property type="entry name" value="ABC_transporter-like_CS"/>
</dbReference>
<reference evidence="4 5" key="1">
    <citation type="submission" date="2016-04" db="EMBL/GenBank/DDBJ databases">
        <title>Chloroflexus islandicus sp. nov., a thermophilic filamentous anoxygenic phototrophic bacterium from geyser Strokkur (Iceland).</title>
        <authorList>
            <person name="Gaisin V.A."/>
            <person name="Kalashnikov A.M."/>
            <person name="Sukhacheva M.V."/>
            <person name="Grouzdev D.S."/>
            <person name="Ivanov T.M."/>
            <person name="Kuznetsov B."/>
            <person name="Gorlenko V.M."/>
        </authorList>
    </citation>
    <scope>NUCLEOTIDE SEQUENCE [LARGE SCALE GENOMIC DNA]</scope>
    <source>
        <strain evidence="5">isl-2</strain>
    </source>
</reference>
<feature type="domain" description="ABC transporter" evidence="3">
    <location>
        <begin position="6"/>
        <end position="228"/>
    </location>
</feature>
<dbReference type="InterPro" id="IPR015854">
    <property type="entry name" value="ABC_transpr_LolD-like"/>
</dbReference>
<sequence length="228" mass="25387">MSHPLLEIRNLHKSFTLHLIDGREITPVRDVNLSVAAGEHLLIYGRSGMGKTSILKCIYRTYLPTSGQIWFDSHQFGRIDLSRAAESVILSLREREIGFCSQFLRVLPRVSALDTLCEPLYRQGMDRATAQEIGREWLQRLGISPALWQASPLTFSGGEQQRINLGRAFIARPRLLLLDEPTASLDEATKQVVIAMIRAAQAEGTAIISVSHDLAGLGAHATRQWTFA</sequence>
<evidence type="ECO:0000313" key="5">
    <source>
        <dbReference type="Proteomes" id="UP000078287"/>
    </source>
</evidence>
<keyword evidence="4" id="KW-0456">Lyase</keyword>
<dbReference type="InterPro" id="IPR003593">
    <property type="entry name" value="AAA+_ATPase"/>
</dbReference>
<dbReference type="InterPro" id="IPR027417">
    <property type="entry name" value="P-loop_NTPase"/>
</dbReference>
<gene>
    <name evidence="4" type="ORF">A6A03_04295</name>
</gene>
<protein>
    <submittedName>
        <fullName evidence="4">Phosphonate C-P lyase system protein PhnL</fullName>
    </submittedName>
</protein>